<dbReference type="STRING" id="391625.PPSIR1_35027"/>
<accession>A6G3R3</accession>
<name>A6G3R3_9BACT</name>
<dbReference type="InterPro" id="IPR011051">
    <property type="entry name" value="RmlC_Cupin_sf"/>
</dbReference>
<reference evidence="1 2" key="1">
    <citation type="submission" date="2007-06" db="EMBL/GenBank/DDBJ databases">
        <authorList>
            <person name="Shimkets L."/>
            <person name="Ferriera S."/>
            <person name="Johnson J."/>
            <person name="Kravitz S."/>
            <person name="Beeson K."/>
            <person name="Sutton G."/>
            <person name="Rogers Y.-H."/>
            <person name="Friedman R."/>
            <person name="Frazier M."/>
            <person name="Venter J.C."/>
        </authorList>
    </citation>
    <scope>NUCLEOTIDE SEQUENCE [LARGE SCALE GENOMIC DNA]</scope>
    <source>
        <strain evidence="1 2">SIR-1</strain>
    </source>
</reference>
<proteinExistence type="predicted"/>
<dbReference type="InterPro" id="IPR014710">
    <property type="entry name" value="RmlC-like_jellyroll"/>
</dbReference>
<dbReference type="Pfam" id="PF14499">
    <property type="entry name" value="DUF4437"/>
    <property type="match status" value="1"/>
</dbReference>
<gene>
    <name evidence="1" type="ORF">PPSIR1_35027</name>
</gene>
<evidence type="ECO:0000313" key="1">
    <source>
        <dbReference type="EMBL" id="EDM79450.1"/>
    </source>
</evidence>
<dbReference type="Proteomes" id="UP000005801">
    <property type="component" value="Unassembled WGS sequence"/>
</dbReference>
<sequence length="241" mass="25525">MVLPVADVEWGPLNPARGDASPRAGTLWGDRNAAGATGFLVRFVDGFESPPHIHNVSYRGVVIHGRVHNDHPDAEALWMGTGSFWTQPLGAVHITAAAGEETVAYIEIDAGPYLVRPVEDAHASEEEAINVPAEALAWRELDGVELTSLWGDPSGEEARGLLLRLPAASTTELESNASSFRVVVIEGSVEHRREGAADGASLAPGSSIGATESAAQLTCRAEVDCTLYVRAEGDLDLRSPD</sequence>
<organism evidence="1 2">
    <name type="scientific">Plesiocystis pacifica SIR-1</name>
    <dbReference type="NCBI Taxonomy" id="391625"/>
    <lineage>
        <taxon>Bacteria</taxon>
        <taxon>Pseudomonadati</taxon>
        <taxon>Myxococcota</taxon>
        <taxon>Polyangia</taxon>
        <taxon>Nannocystales</taxon>
        <taxon>Nannocystaceae</taxon>
        <taxon>Plesiocystis</taxon>
    </lineage>
</organism>
<protein>
    <recommendedName>
        <fullName evidence="3">ChrR-like cupin domain-containing protein</fullName>
    </recommendedName>
</protein>
<evidence type="ECO:0008006" key="3">
    <source>
        <dbReference type="Google" id="ProtNLM"/>
    </source>
</evidence>
<dbReference type="eggNOG" id="COG1917">
    <property type="taxonomic scope" value="Bacteria"/>
</dbReference>
<dbReference type="Gene3D" id="2.60.120.10">
    <property type="entry name" value="Jelly Rolls"/>
    <property type="match status" value="1"/>
</dbReference>
<dbReference type="SUPFAM" id="SSF51182">
    <property type="entry name" value="RmlC-like cupins"/>
    <property type="match status" value="1"/>
</dbReference>
<comment type="caution">
    <text evidence="1">The sequence shown here is derived from an EMBL/GenBank/DDBJ whole genome shotgun (WGS) entry which is preliminary data.</text>
</comment>
<dbReference type="CDD" id="cd06989">
    <property type="entry name" value="cupin_DRT102"/>
    <property type="match status" value="1"/>
</dbReference>
<keyword evidence="2" id="KW-1185">Reference proteome</keyword>
<dbReference type="InterPro" id="IPR028013">
    <property type="entry name" value="DUF4437"/>
</dbReference>
<dbReference type="AlphaFoldDB" id="A6G3R3"/>
<evidence type="ECO:0000313" key="2">
    <source>
        <dbReference type="Proteomes" id="UP000005801"/>
    </source>
</evidence>
<dbReference type="EMBL" id="ABCS01000019">
    <property type="protein sequence ID" value="EDM79450.1"/>
    <property type="molecule type" value="Genomic_DNA"/>
</dbReference>